<evidence type="ECO:0000313" key="4">
    <source>
        <dbReference type="EMBL" id="GMG83650.1"/>
    </source>
</evidence>
<gene>
    <name evidence="4" type="ORF">LNKW23_28630</name>
</gene>
<feature type="domain" description="Flagellar motor switch protein FliN-like C-terminal" evidence="3">
    <location>
        <begin position="35"/>
        <end position="107"/>
    </location>
</feature>
<dbReference type="Proteomes" id="UP001239909">
    <property type="component" value="Unassembled WGS sequence"/>
</dbReference>
<protein>
    <submittedName>
        <fullName evidence="4">FliM/FliN family flagellar motor C-terminal domain-containing protein</fullName>
    </submittedName>
</protein>
<reference evidence="4 5" key="1">
    <citation type="submission" date="2023-04" db="EMBL/GenBank/DDBJ databases">
        <title>Marinoamorphus aggregata gen. nov., sp. Nov., isolate from tissue of brittle star Ophioplocus japonicus.</title>
        <authorList>
            <person name="Kawano K."/>
            <person name="Sawayama S."/>
            <person name="Nakagawa S."/>
        </authorList>
    </citation>
    <scope>NUCLEOTIDE SEQUENCE [LARGE SCALE GENOMIC DNA]</scope>
    <source>
        <strain evidence="4 5">NKW23</strain>
    </source>
</reference>
<feature type="region of interest" description="Disordered" evidence="2">
    <location>
        <begin position="1"/>
        <end position="28"/>
    </location>
</feature>
<evidence type="ECO:0000313" key="5">
    <source>
        <dbReference type="Proteomes" id="UP001239909"/>
    </source>
</evidence>
<dbReference type="InterPro" id="IPR001543">
    <property type="entry name" value="FliN-like_C"/>
</dbReference>
<dbReference type="Gene3D" id="2.30.330.10">
    <property type="entry name" value="SpoA-like"/>
    <property type="match status" value="1"/>
</dbReference>
<keyword evidence="4" id="KW-0966">Cell projection</keyword>
<dbReference type="InterPro" id="IPR001172">
    <property type="entry name" value="FliN_T3SS_HrcQb"/>
</dbReference>
<name>A0ABQ6LRE9_9RHOB</name>
<dbReference type="InterPro" id="IPR036429">
    <property type="entry name" value="SpoA-like_sf"/>
</dbReference>
<evidence type="ECO:0000259" key="3">
    <source>
        <dbReference type="Pfam" id="PF01052"/>
    </source>
</evidence>
<dbReference type="PRINTS" id="PR00956">
    <property type="entry name" value="FLGMOTORFLIN"/>
</dbReference>
<comment type="caution">
    <text evidence="4">The sequence shown here is derived from an EMBL/GenBank/DDBJ whole genome shotgun (WGS) entry which is preliminary data.</text>
</comment>
<sequence>MSDPSDHTDAAGPEGEPPFLDQRDTSPEGQYRRAIFSVPVDIVVSVGQARPVIGELLAMRRDMVLPLSSRVDDPVEIMIGDRVIARGELEELGEDGGRLGVRLTEIVDVTDLF</sequence>
<organism evidence="4 5">
    <name type="scientific">Paralimibaculum aggregatum</name>
    <dbReference type="NCBI Taxonomy" id="3036245"/>
    <lineage>
        <taxon>Bacteria</taxon>
        <taxon>Pseudomonadati</taxon>
        <taxon>Pseudomonadota</taxon>
        <taxon>Alphaproteobacteria</taxon>
        <taxon>Rhodobacterales</taxon>
        <taxon>Paracoccaceae</taxon>
        <taxon>Paralimibaculum</taxon>
    </lineage>
</organism>
<dbReference type="RefSeq" id="WP_434220921.1">
    <property type="nucleotide sequence ID" value="NZ_BSYI01000022.1"/>
</dbReference>
<dbReference type="Pfam" id="PF01052">
    <property type="entry name" value="FliMN_C"/>
    <property type="match status" value="1"/>
</dbReference>
<evidence type="ECO:0000256" key="1">
    <source>
        <dbReference type="ARBA" id="ARBA00009226"/>
    </source>
</evidence>
<dbReference type="EMBL" id="BSYI01000022">
    <property type="protein sequence ID" value="GMG83650.1"/>
    <property type="molecule type" value="Genomic_DNA"/>
</dbReference>
<evidence type="ECO:0000256" key="2">
    <source>
        <dbReference type="SAM" id="MobiDB-lite"/>
    </source>
</evidence>
<proteinExistence type="inferred from homology"/>
<comment type="similarity">
    <text evidence="1">Belongs to the FliN/MopA/SpaO family.</text>
</comment>
<keyword evidence="5" id="KW-1185">Reference proteome</keyword>
<keyword evidence="4" id="KW-0282">Flagellum</keyword>
<keyword evidence="4" id="KW-0969">Cilium</keyword>
<accession>A0ABQ6LRE9</accession>
<dbReference type="SUPFAM" id="SSF101801">
    <property type="entry name" value="Surface presentation of antigens (SPOA)"/>
    <property type="match status" value="1"/>
</dbReference>